<dbReference type="Gene3D" id="3.30.1330.40">
    <property type="entry name" value="RutC-like"/>
    <property type="match status" value="1"/>
</dbReference>
<evidence type="ECO:0000313" key="3">
    <source>
        <dbReference type="Proteomes" id="UP000284543"/>
    </source>
</evidence>
<accession>A0A412ZA56</accession>
<dbReference type="KEGG" id="cbol:CGC65_25070"/>
<proteinExistence type="predicted"/>
<gene>
    <name evidence="2" type="ORF">DWW02_10470</name>
</gene>
<name>A0A412ZA56_9FIRM</name>
<sequence length="152" mass="16117">MDVYENIRKSGYELPPSPPKGGIYKPVKQVGNLLYISGQGATKDGQPVVSGKLGSERTIEEGQEAARICTLNALSVLHEYLGDLNKIKSVVKILAFVASAPGFNSQPAVVDGASQLLKDIFGDDNGVGARSAISAIELPGNISVEIEFIFEI</sequence>
<dbReference type="CDD" id="cd02199">
    <property type="entry name" value="YjgF_YER057c_UK114_like_1"/>
    <property type="match status" value="1"/>
</dbReference>
<reference evidence="2 3" key="1">
    <citation type="submission" date="2018-08" db="EMBL/GenBank/DDBJ databases">
        <title>A genome reference for cultivated species of the human gut microbiota.</title>
        <authorList>
            <person name="Zou Y."/>
            <person name="Xue W."/>
            <person name="Luo G."/>
        </authorList>
    </citation>
    <scope>NUCLEOTIDE SEQUENCE [LARGE SCALE GENOMIC DNA]</scope>
    <source>
        <strain evidence="2 3">AF14-18</strain>
    </source>
</reference>
<dbReference type="InterPro" id="IPR013813">
    <property type="entry name" value="Endoribo_LPSP/chorism_mut-like"/>
</dbReference>
<dbReference type="SUPFAM" id="SSF55298">
    <property type="entry name" value="YjgF-like"/>
    <property type="match status" value="1"/>
</dbReference>
<dbReference type="EMBL" id="QRZM01000003">
    <property type="protein sequence ID" value="RGV76954.1"/>
    <property type="molecule type" value="Genomic_DNA"/>
</dbReference>
<protein>
    <submittedName>
        <fullName evidence="2">RidA family protein</fullName>
    </submittedName>
</protein>
<dbReference type="PANTHER" id="PTHR43760">
    <property type="entry name" value="ENDORIBONUCLEASE-RELATED"/>
    <property type="match status" value="1"/>
</dbReference>
<dbReference type="InterPro" id="IPR035959">
    <property type="entry name" value="RutC-like_sf"/>
</dbReference>
<dbReference type="AlphaFoldDB" id="A0A412ZA56"/>
<dbReference type="PANTHER" id="PTHR43760:SF1">
    <property type="entry name" value="ENDORIBONUCLEASE L-PSP_CHORISMATE MUTASE-LIKE DOMAIN-CONTAINING PROTEIN"/>
    <property type="match status" value="1"/>
</dbReference>
<evidence type="ECO:0000313" key="2">
    <source>
        <dbReference type="EMBL" id="RGV76954.1"/>
    </source>
</evidence>
<feature type="domain" description="Endoribonuclease L-PSP/chorismate mutase-like" evidence="1">
    <location>
        <begin position="10"/>
        <end position="124"/>
    </location>
</feature>
<dbReference type="RefSeq" id="WP_002565558.1">
    <property type="nucleotide sequence ID" value="NZ_CABKUK010000010.1"/>
</dbReference>
<dbReference type="Pfam" id="PF14588">
    <property type="entry name" value="YjgF_endoribonc"/>
    <property type="match status" value="1"/>
</dbReference>
<comment type="caution">
    <text evidence="2">The sequence shown here is derived from an EMBL/GenBank/DDBJ whole genome shotgun (WGS) entry which is preliminary data.</text>
</comment>
<organism evidence="2 3">
    <name type="scientific">Enterocloster bolteae</name>
    <dbReference type="NCBI Taxonomy" id="208479"/>
    <lineage>
        <taxon>Bacteria</taxon>
        <taxon>Bacillati</taxon>
        <taxon>Bacillota</taxon>
        <taxon>Clostridia</taxon>
        <taxon>Lachnospirales</taxon>
        <taxon>Lachnospiraceae</taxon>
        <taxon>Enterocloster</taxon>
    </lineage>
</organism>
<evidence type="ECO:0000259" key="1">
    <source>
        <dbReference type="Pfam" id="PF14588"/>
    </source>
</evidence>
<dbReference type="Proteomes" id="UP000284543">
    <property type="component" value="Unassembled WGS sequence"/>
</dbReference>